<dbReference type="InterPro" id="IPR001789">
    <property type="entry name" value="Sig_transdc_resp-reg_receiver"/>
</dbReference>
<dbReference type="InterPro" id="IPR058245">
    <property type="entry name" value="NreC/VraR/RcsB-like_REC"/>
</dbReference>
<name>A0AAE3JET2_9FIRM</name>
<dbReference type="InterPro" id="IPR011006">
    <property type="entry name" value="CheY-like_superfamily"/>
</dbReference>
<evidence type="ECO:0000256" key="6">
    <source>
        <dbReference type="ARBA" id="ARBA00024867"/>
    </source>
</evidence>
<dbReference type="InterPro" id="IPR039420">
    <property type="entry name" value="WalR-like"/>
</dbReference>
<keyword evidence="11" id="KW-1185">Reference proteome</keyword>
<dbReference type="SUPFAM" id="SSF52172">
    <property type="entry name" value="CheY-like"/>
    <property type="match status" value="1"/>
</dbReference>
<dbReference type="SMART" id="SM00448">
    <property type="entry name" value="REC"/>
    <property type="match status" value="1"/>
</dbReference>
<protein>
    <recommendedName>
        <fullName evidence="1">Stage 0 sporulation protein A homolog</fullName>
    </recommendedName>
</protein>
<dbReference type="SMART" id="SM00421">
    <property type="entry name" value="HTH_LUXR"/>
    <property type="match status" value="1"/>
</dbReference>
<evidence type="ECO:0000313" key="10">
    <source>
        <dbReference type="EMBL" id="MCC2222957.1"/>
    </source>
</evidence>
<dbReference type="GO" id="GO:0006355">
    <property type="term" value="P:regulation of DNA-templated transcription"/>
    <property type="evidence" value="ECO:0007669"/>
    <property type="project" value="InterPro"/>
</dbReference>
<dbReference type="EMBL" id="JAJEQN010000059">
    <property type="protein sequence ID" value="MCC2222957.1"/>
    <property type="molecule type" value="Genomic_DNA"/>
</dbReference>
<feature type="domain" description="Response regulatory" evidence="9">
    <location>
        <begin position="10"/>
        <end position="127"/>
    </location>
</feature>
<dbReference type="Gene3D" id="1.10.10.10">
    <property type="entry name" value="Winged helix-like DNA-binding domain superfamily/Winged helix DNA-binding domain"/>
    <property type="match status" value="1"/>
</dbReference>
<dbReference type="RefSeq" id="WP_118615799.1">
    <property type="nucleotide sequence ID" value="NZ_JAJEQN010000059.1"/>
</dbReference>
<comment type="caution">
    <text evidence="10">The sequence shown here is derived from an EMBL/GenBank/DDBJ whole genome shotgun (WGS) entry which is preliminary data.</text>
</comment>
<evidence type="ECO:0000256" key="3">
    <source>
        <dbReference type="ARBA" id="ARBA00023015"/>
    </source>
</evidence>
<dbReference type="InterPro" id="IPR036388">
    <property type="entry name" value="WH-like_DNA-bd_sf"/>
</dbReference>
<dbReference type="PANTHER" id="PTHR43214">
    <property type="entry name" value="TWO-COMPONENT RESPONSE REGULATOR"/>
    <property type="match status" value="1"/>
</dbReference>
<feature type="domain" description="HTH luxR-type" evidence="8">
    <location>
        <begin position="148"/>
        <end position="208"/>
    </location>
</feature>
<dbReference type="Proteomes" id="UP001198200">
    <property type="component" value="Unassembled WGS sequence"/>
</dbReference>
<dbReference type="AlphaFoldDB" id="A0AAE3JET2"/>
<evidence type="ECO:0000256" key="2">
    <source>
        <dbReference type="ARBA" id="ARBA00022553"/>
    </source>
</evidence>
<evidence type="ECO:0000259" key="9">
    <source>
        <dbReference type="PROSITE" id="PS50110"/>
    </source>
</evidence>
<keyword evidence="4" id="KW-0238">DNA-binding</keyword>
<reference evidence="10 11" key="1">
    <citation type="submission" date="2021-10" db="EMBL/GenBank/DDBJ databases">
        <title>Anaerobic single-cell dispensing facilitates the cultivation of human gut bacteria.</title>
        <authorList>
            <person name="Afrizal A."/>
        </authorList>
    </citation>
    <scope>NUCLEOTIDE SEQUENCE [LARGE SCALE GENOMIC DNA]</scope>
    <source>
        <strain evidence="10 11">CLA-AA-H224</strain>
    </source>
</reference>
<dbReference type="PROSITE" id="PS50110">
    <property type="entry name" value="RESPONSE_REGULATORY"/>
    <property type="match status" value="1"/>
</dbReference>
<dbReference type="Pfam" id="PF00196">
    <property type="entry name" value="GerE"/>
    <property type="match status" value="1"/>
</dbReference>
<dbReference type="CDD" id="cd17535">
    <property type="entry name" value="REC_NarL-like"/>
    <property type="match status" value="1"/>
</dbReference>
<keyword evidence="2 7" id="KW-0597">Phosphoprotein</keyword>
<dbReference type="Gene3D" id="3.40.50.2300">
    <property type="match status" value="1"/>
</dbReference>
<evidence type="ECO:0000256" key="7">
    <source>
        <dbReference type="PROSITE-ProRule" id="PRU00169"/>
    </source>
</evidence>
<dbReference type="GO" id="GO:0000160">
    <property type="term" value="P:phosphorelay signal transduction system"/>
    <property type="evidence" value="ECO:0007669"/>
    <property type="project" value="InterPro"/>
</dbReference>
<keyword evidence="5" id="KW-0804">Transcription</keyword>
<organism evidence="10 11">
    <name type="scientific">Anthropogastromicrobium aceti</name>
    <dbReference type="NCBI Taxonomy" id="2981768"/>
    <lineage>
        <taxon>Bacteria</taxon>
        <taxon>Bacillati</taxon>
        <taxon>Bacillota</taxon>
        <taxon>Clostridia</taxon>
        <taxon>Lachnospirales</taxon>
        <taxon>Lachnospiraceae</taxon>
        <taxon>Anthropogastromicrobium</taxon>
    </lineage>
</organism>
<dbReference type="InterPro" id="IPR000792">
    <property type="entry name" value="Tscrpt_reg_LuxR_C"/>
</dbReference>
<feature type="modified residue" description="4-aspartylphosphate" evidence="7">
    <location>
        <position position="61"/>
    </location>
</feature>
<gene>
    <name evidence="10" type="ORF">LKD48_15250</name>
</gene>
<evidence type="ECO:0000256" key="4">
    <source>
        <dbReference type="ARBA" id="ARBA00023125"/>
    </source>
</evidence>
<evidence type="ECO:0000259" key="8">
    <source>
        <dbReference type="PROSITE" id="PS50043"/>
    </source>
</evidence>
<proteinExistence type="predicted"/>
<dbReference type="SUPFAM" id="SSF46894">
    <property type="entry name" value="C-terminal effector domain of the bipartite response regulators"/>
    <property type="match status" value="1"/>
</dbReference>
<keyword evidence="3" id="KW-0805">Transcription regulation</keyword>
<comment type="function">
    <text evidence="6">May play the central regulatory role in sporulation. It may be an element of the effector pathway responsible for the activation of sporulation genes in response to nutritional stress. Spo0A may act in concert with spo0H (a sigma factor) to control the expression of some genes that are critical to the sporulation process.</text>
</comment>
<evidence type="ECO:0000256" key="1">
    <source>
        <dbReference type="ARBA" id="ARBA00018672"/>
    </source>
</evidence>
<evidence type="ECO:0000313" key="11">
    <source>
        <dbReference type="Proteomes" id="UP001198200"/>
    </source>
</evidence>
<evidence type="ECO:0000256" key="5">
    <source>
        <dbReference type="ARBA" id="ARBA00023163"/>
    </source>
</evidence>
<dbReference type="Pfam" id="PF00072">
    <property type="entry name" value="Response_reg"/>
    <property type="match status" value="1"/>
</dbReference>
<accession>A0AAE3JET2</accession>
<dbReference type="PROSITE" id="PS50043">
    <property type="entry name" value="HTH_LUXR_2"/>
    <property type="match status" value="1"/>
</dbReference>
<dbReference type="InterPro" id="IPR016032">
    <property type="entry name" value="Sig_transdc_resp-reg_C-effctor"/>
</dbReference>
<sequence>MVNTKRKRYRTMIVEDDPMAARHLEMVLDKMEKIFISYVIENALMAEAYCCREHIDLILMDVCTAMNASGLEAAVKIKKNFPAVKILILTSQLDPELLRRAREAKIEGFCYKLSDDSEITAAICAVINGENVYPDEIPVVKIGNAWSTEIDWQHMNVLRELSAGKMDEEIAKTLHLSVYTVKKYISHLKDMTGYRNRTELAVAASRLGLVTPGY</sequence>
<dbReference type="GO" id="GO:0003677">
    <property type="term" value="F:DNA binding"/>
    <property type="evidence" value="ECO:0007669"/>
    <property type="project" value="UniProtKB-KW"/>
</dbReference>